<name>A0ABP4VFM1_9ACTN</name>
<evidence type="ECO:0000313" key="2">
    <source>
        <dbReference type="Proteomes" id="UP001501057"/>
    </source>
</evidence>
<dbReference type="EMBL" id="BAAAME010000002">
    <property type="protein sequence ID" value="GAA1725106.1"/>
    <property type="molecule type" value="Genomic_DNA"/>
</dbReference>
<proteinExistence type="predicted"/>
<dbReference type="SUPFAM" id="SSF55961">
    <property type="entry name" value="Bet v1-like"/>
    <property type="match status" value="1"/>
</dbReference>
<sequence>MTTISRTFTVQPTPAVVLDYLKDFAHAEEWDPGTEECRQIDDGPVEVGTRWHNVSKIAGVSTELVYELTDLSDSRVVFAGENDTASTTDTIEVLPSGAGSEITYTAEIEMKGAAKLATPFVKLVFEKIGTDTEDDMVTVLNRL</sequence>
<organism evidence="1 2">
    <name type="scientific">Aeromicrobium alkaliterrae</name>
    <dbReference type="NCBI Taxonomy" id="302168"/>
    <lineage>
        <taxon>Bacteria</taxon>
        <taxon>Bacillati</taxon>
        <taxon>Actinomycetota</taxon>
        <taxon>Actinomycetes</taxon>
        <taxon>Propionibacteriales</taxon>
        <taxon>Nocardioidaceae</taxon>
        <taxon>Aeromicrobium</taxon>
    </lineage>
</organism>
<reference evidence="2" key="1">
    <citation type="journal article" date="2019" name="Int. J. Syst. Evol. Microbiol.">
        <title>The Global Catalogue of Microorganisms (GCM) 10K type strain sequencing project: providing services to taxonomists for standard genome sequencing and annotation.</title>
        <authorList>
            <consortium name="The Broad Institute Genomics Platform"/>
            <consortium name="The Broad Institute Genome Sequencing Center for Infectious Disease"/>
            <person name="Wu L."/>
            <person name="Ma J."/>
        </authorList>
    </citation>
    <scope>NUCLEOTIDE SEQUENCE [LARGE SCALE GENOMIC DNA]</scope>
    <source>
        <strain evidence="2">JCM 13518</strain>
    </source>
</reference>
<accession>A0ABP4VFM1</accession>
<dbReference type="InterPro" id="IPR023393">
    <property type="entry name" value="START-like_dom_sf"/>
</dbReference>
<dbReference type="Proteomes" id="UP001501057">
    <property type="component" value="Unassembled WGS sequence"/>
</dbReference>
<dbReference type="RefSeq" id="WP_344196854.1">
    <property type="nucleotide sequence ID" value="NZ_BAAAME010000002.1"/>
</dbReference>
<dbReference type="Gene3D" id="3.30.530.20">
    <property type="match status" value="1"/>
</dbReference>
<keyword evidence="2" id="KW-1185">Reference proteome</keyword>
<dbReference type="Pfam" id="PF10604">
    <property type="entry name" value="Polyketide_cyc2"/>
    <property type="match status" value="1"/>
</dbReference>
<dbReference type="InterPro" id="IPR019587">
    <property type="entry name" value="Polyketide_cyclase/dehydratase"/>
</dbReference>
<evidence type="ECO:0000313" key="1">
    <source>
        <dbReference type="EMBL" id="GAA1725106.1"/>
    </source>
</evidence>
<dbReference type="CDD" id="cd08865">
    <property type="entry name" value="SRPBCC_10"/>
    <property type="match status" value="1"/>
</dbReference>
<protein>
    <submittedName>
        <fullName evidence="1">SRPBCC family protein</fullName>
    </submittedName>
</protein>
<gene>
    <name evidence="1" type="ORF">GCM10009710_02310</name>
</gene>
<comment type="caution">
    <text evidence="1">The sequence shown here is derived from an EMBL/GenBank/DDBJ whole genome shotgun (WGS) entry which is preliminary data.</text>
</comment>